<name>A0A5C5G0J1_9BASI</name>
<keyword evidence="3" id="KW-1185">Reference proteome</keyword>
<dbReference type="EMBL" id="SOZI01000022">
    <property type="protein sequence ID" value="TNY22603.1"/>
    <property type="molecule type" value="Genomic_DNA"/>
</dbReference>
<dbReference type="AlphaFoldDB" id="A0A5C5G0J1"/>
<proteinExistence type="predicted"/>
<evidence type="ECO:0000313" key="3">
    <source>
        <dbReference type="Proteomes" id="UP000311382"/>
    </source>
</evidence>
<organism evidence="2 3">
    <name type="scientific">Rhodotorula diobovata</name>
    <dbReference type="NCBI Taxonomy" id="5288"/>
    <lineage>
        <taxon>Eukaryota</taxon>
        <taxon>Fungi</taxon>
        <taxon>Dikarya</taxon>
        <taxon>Basidiomycota</taxon>
        <taxon>Pucciniomycotina</taxon>
        <taxon>Microbotryomycetes</taxon>
        <taxon>Sporidiobolales</taxon>
        <taxon>Sporidiobolaceae</taxon>
        <taxon>Rhodotorula</taxon>
    </lineage>
</organism>
<gene>
    <name evidence="2" type="ORF">DMC30DRAFT_391602</name>
</gene>
<comment type="caution">
    <text evidence="2">The sequence shown here is derived from an EMBL/GenBank/DDBJ whole genome shotgun (WGS) entry which is preliminary data.</text>
</comment>
<feature type="compositionally biased region" description="Pro residues" evidence="1">
    <location>
        <begin position="19"/>
        <end position="43"/>
    </location>
</feature>
<evidence type="ECO:0000256" key="1">
    <source>
        <dbReference type="SAM" id="MobiDB-lite"/>
    </source>
</evidence>
<evidence type="ECO:0000313" key="2">
    <source>
        <dbReference type="EMBL" id="TNY22603.1"/>
    </source>
</evidence>
<protein>
    <submittedName>
        <fullName evidence="2">Uncharacterized protein</fullName>
    </submittedName>
</protein>
<accession>A0A5C5G0J1</accession>
<reference evidence="2 3" key="1">
    <citation type="submission" date="2019-03" db="EMBL/GenBank/DDBJ databases">
        <title>Rhodosporidium diobovatum UCD-FST 08-225 genome sequencing, assembly, and annotation.</title>
        <authorList>
            <person name="Fakankun I.U."/>
            <person name="Fristensky B."/>
            <person name="Levin D.B."/>
        </authorList>
    </citation>
    <scope>NUCLEOTIDE SEQUENCE [LARGE SCALE GENOMIC DNA]</scope>
    <source>
        <strain evidence="2 3">UCD-FST 08-225</strain>
    </source>
</reference>
<sequence length="170" mass="17833">MEGEGGEGEGEHPLVQYPPLAPRVRPPLKPSPRPHPGHPPPPSTTAQVCHAPHPEVFVSAARRHCVVPRTRAQEMGGLNLHSGCGCLTQHCCPGSGHRQAVSTCQWRGQPAPGQLAKCRALGAQDPPSPPRVVPPLLELAPSNSLIALTGTRPPSSGLGPEVPPHGWCVL</sequence>
<dbReference type="Proteomes" id="UP000311382">
    <property type="component" value="Unassembled WGS sequence"/>
</dbReference>
<feature type="region of interest" description="Disordered" evidence="1">
    <location>
        <begin position="1"/>
        <end position="48"/>
    </location>
</feature>